<accession>A0ABP4TF68</accession>
<dbReference type="InterPro" id="IPR029063">
    <property type="entry name" value="SAM-dependent_MTases_sf"/>
</dbReference>
<dbReference type="NCBIfam" id="NF037959">
    <property type="entry name" value="MFS_SpdSyn"/>
    <property type="match status" value="1"/>
</dbReference>
<evidence type="ECO:0000313" key="4">
    <source>
        <dbReference type="Proteomes" id="UP001500618"/>
    </source>
</evidence>
<evidence type="ECO:0000256" key="2">
    <source>
        <dbReference type="SAM" id="MobiDB-lite"/>
    </source>
</evidence>
<name>A0ABP4TF68_9ACTN</name>
<comment type="caution">
    <text evidence="3">The sequence shown here is derived from an EMBL/GenBank/DDBJ whole genome shotgun (WGS) entry which is preliminary data.</text>
</comment>
<dbReference type="SUPFAM" id="SSF53335">
    <property type="entry name" value="S-adenosyl-L-methionine-dependent methyltransferases"/>
    <property type="match status" value="1"/>
</dbReference>
<keyword evidence="4" id="KW-1185">Reference proteome</keyword>
<organism evidence="3 4">
    <name type="scientific">Fodinicola feengrottensis</name>
    <dbReference type="NCBI Taxonomy" id="435914"/>
    <lineage>
        <taxon>Bacteria</taxon>
        <taxon>Bacillati</taxon>
        <taxon>Actinomycetota</taxon>
        <taxon>Actinomycetes</taxon>
        <taxon>Mycobacteriales</taxon>
        <taxon>Fodinicola</taxon>
    </lineage>
</organism>
<proteinExistence type="predicted"/>
<gene>
    <name evidence="3" type="ORF">GCM10009765_40710</name>
</gene>
<dbReference type="Gene3D" id="3.40.50.150">
    <property type="entry name" value="Vaccinia Virus protein VP39"/>
    <property type="match status" value="1"/>
</dbReference>
<evidence type="ECO:0000313" key="3">
    <source>
        <dbReference type="EMBL" id="GAA1687054.1"/>
    </source>
</evidence>
<dbReference type="Proteomes" id="UP001500618">
    <property type="component" value="Unassembled WGS sequence"/>
</dbReference>
<reference evidence="4" key="1">
    <citation type="journal article" date="2019" name="Int. J. Syst. Evol. Microbiol.">
        <title>The Global Catalogue of Microorganisms (GCM) 10K type strain sequencing project: providing services to taxonomists for standard genome sequencing and annotation.</title>
        <authorList>
            <consortium name="The Broad Institute Genomics Platform"/>
            <consortium name="The Broad Institute Genome Sequencing Center for Infectious Disease"/>
            <person name="Wu L."/>
            <person name="Ma J."/>
        </authorList>
    </citation>
    <scope>NUCLEOTIDE SEQUENCE [LARGE SCALE GENOMIC DNA]</scope>
    <source>
        <strain evidence="4">JCM 14718</strain>
    </source>
</reference>
<evidence type="ECO:0000256" key="1">
    <source>
        <dbReference type="ARBA" id="ARBA00023115"/>
    </source>
</evidence>
<dbReference type="PANTHER" id="PTHR43317:SF1">
    <property type="entry name" value="THERMOSPERMINE SYNTHASE ACAULIS5"/>
    <property type="match status" value="1"/>
</dbReference>
<dbReference type="EMBL" id="BAAANY010000014">
    <property type="protein sequence ID" value="GAA1687054.1"/>
    <property type="molecule type" value="Genomic_DNA"/>
</dbReference>
<feature type="region of interest" description="Disordered" evidence="2">
    <location>
        <begin position="1"/>
        <end position="30"/>
    </location>
</feature>
<dbReference type="PANTHER" id="PTHR43317">
    <property type="entry name" value="THERMOSPERMINE SYNTHASE ACAULIS5"/>
    <property type="match status" value="1"/>
</dbReference>
<keyword evidence="1" id="KW-0620">Polyamine biosynthesis</keyword>
<dbReference type="CDD" id="cd02440">
    <property type="entry name" value="AdoMet_MTases"/>
    <property type="match status" value="1"/>
</dbReference>
<sequence length="282" mass="30920">MLIVTATRGRGAADSARQPGTYPTDNGTAELSKDLDVPDGWLLRLDGVPNSYVDLDDPTRLEFEYVQWIGDVLDSLAGEGEPLDTVHLGGGGFTLPRYVAATRRASMQVVFEYDERLVELARKVLGLRTTPRLRVRVTDARHGLSRLGDARYDVVIRDAFVGEQVPAHLTTVEFAAEVRRVLRADGTYVCNTADRPPLPQLRREVATLHAVFRHVLVITEPSVLRGRRYGNLVLVASNAPLPEQAIVRRAARGAVAGRVLDTDRALELAGTATILTDPREPA</sequence>
<dbReference type="Pfam" id="PF01564">
    <property type="entry name" value="Spermine_synth"/>
    <property type="match status" value="1"/>
</dbReference>
<protein>
    <submittedName>
        <fullName evidence="3">Fused MFS/spermidine synthase</fullName>
    </submittedName>
</protein>